<accession>A0AC34FWG9</accession>
<organism evidence="1 2">
    <name type="scientific">Panagrolaimus sp. ES5</name>
    <dbReference type="NCBI Taxonomy" id="591445"/>
    <lineage>
        <taxon>Eukaryota</taxon>
        <taxon>Metazoa</taxon>
        <taxon>Ecdysozoa</taxon>
        <taxon>Nematoda</taxon>
        <taxon>Chromadorea</taxon>
        <taxon>Rhabditida</taxon>
        <taxon>Tylenchina</taxon>
        <taxon>Panagrolaimomorpha</taxon>
        <taxon>Panagrolaimoidea</taxon>
        <taxon>Panagrolaimidae</taxon>
        <taxon>Panagrolaimus</taxon>
    </lineage>
</organism>
<dbReference type="WBParaSite" id="ES5_v2.g21342.t1">
    <property type="protein sequence ID" value="ES5_v2.g21342.t1"/>
    <property type="gene ID" value="ES5_v2.g21342"/>
</dbReference>
<dbReference type="Proteomes" id="UP000887579">
    <property type="component" value="Unplaced"/>
</dbReference>
<name>A0AC34FWG9_9BILA</name>
<evidence type="ECO:0000313" key="2">
    <source>
        <dbReference type="WBParaSite" id="ES5_v2.g21342.t1"/>
    </source>
</evidence>
<protein>
    <submittedName>
        <fullName evidence="2">Uncharacterized protein</fullName>
    </submittedName>
</protein>
<proteinExistence type="predicted"/>
<evidence type="ECO:0000313" key="1">
    <source>
        <dbReference type="Proteomes" id="UP000887579"/>
    </source>
</evidence>
<sequence length="142" mass="16447">MSSFESFVNSVKDSWRVGKAVKIIYGESKASQRFAILITSGLWYAIRVIMDEDHRDKKGPFDLSPQPDWIIHSEHATLKGAEERANKWKSMLENGEFLEMHKDLWAWSPNEKRPSMKVLPKDCATNPNKYLKPGDLIQTDFY</sequence>
<reference evidence="2" key="1">
    <citation type="submission" date="2022-11" db="UniProtKB">
        <authorList>
            <consortium name="WormBaseParasite"/>
        </authorList>
    </citation>
    <scope>IDENTIFICATION</scope>
</reference>